<keyword evidence="7" id="KW-1185">Reference proteome</keyword>
<dbReference type="Proteomes" id="UP000237347">
    <property type="component" value="Unassembled WGS sequence"/>
</dbReference>
<dbReference type="AlphaFoldDB" id="A0AAW0JMR5"/>
<evidence type="ECO:0000256" key="2">
    <source>
        <dbReference type="ARBA" id="ARBA00022737"/>
    </source>
</evidence>
<dbReference type="InterPro" id="IPR011990">
    <property type="entry name" value="TPR-like_helical_dom_sf"/>
</dbReference>
<dbReference type="PANTHER" id="PTHR47941">
    <property type="entry name" value="PENTATRICOPEPTIDE REPEAT-CONTAINING PROTEIN 3, MITOCHONDRIAL"/>
    <property type="match status" value="1"/>
</dbReference>
<reference evidence="6 7" key="1">
    <citation type="journal article" date="2018" name="Sci. Data">
        <title>The draft genome sequence of cork oak.</title>
        <authorList>
            <person name="Ramos A.M."/>
            <person name="Usie A."/>
            <person name="Barbosa P."/>
            <person name="Barros P.M."/>
            <person name="Capote T."/>
            <person name="Chaves I."/>
            <person name="Simoes F."/>
            <person name="Abreu I."/>
            <person name="Carrasquinho I."/>
            <person name="Faro C."/>
            <person name="Guimaraes J.B."/>
            <person name="Mendonca D."/>
            <person name="Nobrega F."/>
            <person name="Rodrigues L."/>
            <person name="Saibo N.J.M."/>
            <person name="Varela M.C."/>
            <person name="Egas C."/>
            <person name="Matos J."/>
            <person name="Miguel C.M."/>
            <person name="Oliveira M.M."/>
            <person name="Ricardo C.P."/>
            <person name="Goncalves S."/>
        </authorList>
    </citation>
    <scope>NUCLEOTIDE SEQUENCE [LARGE SCALE GENOMIC DNA]</scope>
    <source>
        <strain evidence="7">cv. HL8</strain>
    </source>
</reference>
<dbReference type="FunFam" id="1.25.40.10:FF:000972">
    <property type="entry name" value="Pentatricopeptide repeat-containing protein, mitochondrial"/>
    <property type="match status" value="1"/>
</dbReference>
<name>A0AAW0JMR5_QUESU</name>
<comment type="similarity">
    <text evidence="1">Belongs to the PPR family. P subfamily.</text>
</comment>
<organism evidence="6 7">
    <name type="scientific">Quercus suber</name>
    <name type="common">Cork oak</name>
    <dbReference type="NCBI Taxonomy" id="58331"/>
    <lineage>
        <taxon>Eukaryota</taxon>
        <taxon>Viridiplantae</taxon>
        <taxon>Streptophyta</taxon>
        <taxon>Embryophyta</taxon>
        <taxon>Tracheophyta</taxon>
        <taxon>Spermatophyta</taxon>
        <taxon>Magnoliopsida</taxon>
        <taxon>eudicotyledons</taxon>
        <taxon>Gunneridae</taxon>
        <taxon>Pentapetalae</taxon>
        <taxon>rosids</taxon>
        <taxon>fabids</taxon>
        <taxon>Fagales</taxon>
        <taxon>Fagaceae</taxon>
        <taxon>Quercus</taxon>
    </lineage>
</organism>
<feature type="domain" description="PROP1-like PPR" evidence="5">
    <location>
        <begin position="232"/>
        <end position="376"/>
    </location>
</feature>
<dbReference type="EMBL" id="PKMF04000523">
    <property type="protein sequence ID" value="KAK7827331.1"/>
    <property type="molecule type" value="Genomic_DNA"/>
</dbReference>
<evidence type="ECO:0000313" key="7">
    <source>
        <dbReference type="Proteomes" id="UP000237347"/>
    </source>
</evidence>
<evidence type="ECO:0000256" key="4">
    <source>
        <dbReference type="SAM" id="MobiDB-lite"/>
    </source>
</evidence>
<feature type="repeat" description="PPR" evidence="3">
    <location>
        <begin position="209"/>
        <end position="243"/>
    </location>
</feature>
<dbReference type="Pfam" id="PF17177">
    <property type="entry name" value="PPR_long"/>
    <property type="match status" value="1"/>
</dbReference>
<evidence type="ECO:0000256" key="3">
    <source>
        <dbReference type="PROSITE-ProRule" id="PRU00708"/>
    </source>
</evidence>
<feature type="repeat" description="PPR" evidence="3">
    <location>
        <begin position="416"/>
        <end position="450"/>
    </location>
</feature>
<dbReference type="PROSITE" id="PS51375">
    <property type="entry name" value="PPR"/>
    <property type="match status" value="7"/>
</dbReference>
<dbReference type="Pfam" id="PF13041">
    <property type="entry name" value="PPR_2"/>
    <property type="match status" value="1"/>
</dbReference>
<gene>
    <name evidence="6" type="ORF">CFP56_031215</name>
</gene>
<feature type="repeat" description="PPR" evidence="3">
    <location>
        <begin position="314"/>
        <end position="348"/>
    </location>
</feature>
<feature type="region of interest" description="Disordered" evidence="4">
    <location>
        <begin position="24"/>
        <end position="51"/>
    </location>
</feature>
<feature type="repeat" description="PPR" evidence="3">
    <location>
        <begin position="279"/>
        <end position="313"/>
    </location>
</feature>
<dbReference type="Pfam" id="PF01535">
    <property type="entry name" value="PPR"/>
    <property type="match status" value="2"/>
</dbReference>
<evidence type="ECO:0000313" key="6">
    <source>
        <dbReference type="EMBL" id="KAK7827331.1"/>
    </source>
</evidence>
<accession>A0AAW0JMR5</accession>
<evidence type="ECO:0000259" key="5">
    <source>
        <dbReference type="Pfam" id="PF17177"/>
    </source>
</evidence>
<dbReference type="InterPro" id="IPR033443">
    <property type="entry name" value="PROP1-like_PPR_dom"/>
</dbReference>
<dbReference type="Gene3D" id="1.25.40.10">
    <property type="entry name" value="Tetratricopeptide repeat domain"/>
    <property type="match status" value="3"/>
</dbReference>
<protein>
    <submittedName>
        <fullName evidence="6">Pentatricopeptide repeat-containing protein</fullName>
    </submittedName>
</protein>
<feature type="repeat" description="PPR" evidence="3">
    <location>
        <begin position="486"/>
        <end position="524"/>
    </location>
</feature>
<sequence>MKLHHLPTTVVTSTRRHYATKYTAKVTSTSPTGRSLSAEVTPLPSSPYPTDTRGYPIPRRHVICKATQILLNNHNQSHPSTSSSSSSPFLDLSDYLHALSLPLTPTEASEILKSLNHPSLALSFFRLCPSISPNFQHDSLTYTRLFLILSKSPSVPNRSHLVRSILSEMDRSNTRGTISTVNILIGFFGNSEDLDLCISLIGKWKLSMNPYTYKCLLQAYLRSYDSDKAFGVYNEMRRRGHTLDIFAYNMLLDALAKDQKVEQAYKVFEDMKRKHCEPDEFTYTIMIRMNGKIGKADEALALFQEMLAKGFSPNLIAYNTMIQALAKGRMVDKAIFLFSKMVENECRPNEFTYSVILNVLAAEGQLGRLDEVVDISKKYMNKLIYAYLVRALSKLGHASEAHRLFCNMWNFHDKGDRDACRSMLESLCNAGKTTEAMDLLGKIHEKGITTDTIMYNTVFSALGKLKQISHLHDLFEKMKQDGPSPEIFTYNILISSFGRAGKRSGRTAEAVDLYAKLKQQGLTPDSITYTVLERLQSGSHRKVRFRRQSPITGWVVSPLR</sequence>
<feature type="compositionally biased region" description="Polar residues" evidence="4">
    <location>
        <begin position="25"/>
        <end position="35"/>
    </location>
</feature>
<dbReference type="SUPFAM" id="SSF81901">
    <property type="entry name" value="HCP-like"/>
    <property type="match status" value="1"/>
</dbReference>
<dbReference type="FunFam" id="1.25.40.10:FF:000990">
    <property type="entry name" value="Pentatricopeptide repeat-containing protein, mitochondrial"/>
    <property type="match status" value="1"/>
</dbReference>
<dbReference type="NCBIfam" id="TIGR00756">
    <property type="entry name" value="PPR"/>
    <property type="match status" value="7"/>
</dbReference>
<feature type="repeat" description="PPR" evidence="3">
    <location>
        <begin position="451"/>
        <end position="485"/>
    </location>
</feature>
<evidence type="ECO:0000256" key="1">
    <source>
        <dbReference type="ARBA" id="ARBA00007626"/>
    </source>
</evidence>
<comment type="caution">
    <text evidence="6">The sequence shown here is derived from an EMBL/GenBank/DDBJ whole genome shotgun (WGS) entry which is preliminary data.</text>
</comment>
<feature type="repeat" description="PPR" evidence="3">
    <location>
        <begin position="244"/>
        <end position="278"/>
    </location>
</feature>
<dbReference type="InterPro" id="IPR002885">
    <property type="entry name" value="PPR_rpt"/>
</dbReference>
<keyword evidence="2" id="KW-0677">Repeat</keyword>
<proteinExistence type="inferred from homology"/>